<dbReference type="EMBL" id="CP012159">
    <property type="protein sequence ID" value="AKT37343.1"/>
    <property type="molecule type" value="Genomic_DNA"/>
</dbReference>
<dbReference type="Pfam" id="PF00288">
    <property type="entry name" value="GHMP_kinases_N"/>
    <property type="match status" value="1"/>
</dbReference>
<dbReference type="Proteomes" id="UP000067626">
    <property type="component" value="Chromosome"/>
</dbReference>
<dbReference type="InterPro" id="IPR006204">
    <property type="entry name" value="GHMP_kinase_N_dom"/>
</dbReference>
<evidence type="ECO:0000259" key="4">
    <source>
        <dbReference type="Pfam" id="PF00288"/>
    </source>
</evidence>
<keyword evidence="3" id="KW-0067">ATP-binding</keyword>
<dbReference type="PANTHER" id="PTHR10457">
    <property type="entry name" value="MEVALONATE KINASE/GALACTOKINASE"/>
    <property type="match status" value="1"/>
</dbReference>
<dbReference type="GO" id="GO:0005524">
    <property type="term" value="F:ATP binding"/>
    <property type="evidence" value="ECO:0007669"/>
    <property type="project" value="UniProtKB-KW"/>
</dbReference>
<dbReference type="GO" id="GO:0005829">
    <property type="term" value="C:cytosol"/>
    <property type="evidence" value="ECO:0007669"/>
    <property type="project" value="TreeGrafter"/>
</dbReference>
<sequence>MFDATTSARAIPTPTLRPAAVPVQRVAVSAPMRVSFAGGGTDLPHVARRTGGRVVGSAVSLRTTAVVEPFDAGWVRLAAPGGGVLRRSGDPPRHDQSLRLLEAALAVTGVGDGVSLEIDTDVEPGAGLGGSAAATVAALLALRAAIGETPTPADLAREAAFLERGRLRIPGGDQDPIFAAHGGVLDLTFDGQGCSGVRAIGGHDGRAEAVLAELQAGLLLVDTGVRRVSGEVLRRRATPDPRVTWSLLSAAGQVARGLAQGSLEQVVEGMRLSAEAKAKAAPSASVAGLEIAEEVNGLGAEVVRVCGAGGGGHVLVWAPPERHADLLPKLSRWTVRQPSLDAPGARIEES</sequence>
<dbReference type="KEGG" id="ccro:CMC5_014780"/>
<evidence type="ECO:0000313" key="6">
    <source>
        <dbReference type="Proteomes" id="UP000067626"/>
    </source>
</evidence>
<feature type="domain" description="GHMP kinase N-terminal" evidence="4">
    <location>
        <begin position="107"/>
        <end position="183"/>
    </location>
</feature>
<keyword evidence="2" id="KW-0418">Kinase</keyword>
<name>A0A0K1E9T0_CHOCO</name>
<dbReference type="InterPro" id="IPR036554">
    <property type="entry name" value="GHMP_kinase_C_sf"/>
</dbReference>
<dbReference type="GO" id="GO:0004335">
    <property type="term" value="F:galactokinase activity"/>
    <property type="evidence" value="ECO:0007669"/>
    <property type="project" value="TreeGrafter"/>
</dbReference>
<dbReference type="Gene3D" id="3.30.230.120">
    <property type="match status" value="1"/>
</dbReference>
<dbReference type="InterPro" id="IPR020568">
    <property type="entry name" value="Ribosomal_Su5_D2-typ_SF"/>
</dbReference>
<keyword evidence="2" id="KW-0808">Transferase</keyword>
<keyword evidence="6" id="KW-1185">Reference proteome</keyword>
<organism evidence="5 6">
    <name type="scientific">Chondromyces crocatus</name>
    <dbReference type="NCBI Taxonomy" id="52"/>
    <lineage>
        <taxon>Bacteria</taxon>
        <taxon>Pseudomonadati</taxon>
        <taxon>Myxococcota</taxon>
        <taxon>Polyangia</taxon>
        <taxon>Polyangiales</taxon>
        <taxon>Polyangiaceae</taxon>
        <taxon>Chondromyces</taxon>
    </lineage>
</organism>
<evidence type="ECO:0000256" key="3">
    <source>
        <dbReference type="ARBA" id="ARBA00022840"/>
    </source>
</evidence>
<dbReference type="SUPFAM" id="SSF54211">
    <property type="entry name" value="Ribosomal protein S5 domain 2-like"/>
    <property type="match status" value="1"/>
</dbReference>
<reference evidence="5 6" key="1">
    <citation type="submission" date="2015-07" db="EMBL/GenBank/DDBJ databases">
        <title>Genome analysis of myxobacterium Chondromyces crocatus Cm c5 reveals a high potential for natural compound synthesis and the genetic basis for the loss of fruiting body formation.</title>
        <authorList>
            <person name="Zaburannyi N."/>
            <person name="Bunk B."/>
            <person name="Maier J."/>
            <person name="Overmann J."/>
            <person name="Mueller R."/>
        </authorList>
    </citation>
    <scope>NUCLEOTIDE SEQUENCE [LARGE SCALE GENOMIC DNA]</scope>
    <source>
        <strain evidence="5 6">Cm c5</strain>
    </source>
</reference>
<accession>A0A0K1E9T0</accession>
<dbReference type="PRINTS" id="PR00960">
    <property type="entry name" value="LMBPPROTEIN"/>
</dbReference>
<dbReference type="InterPro" id="IPR001174">
    <property type="entry name" value="HddA/FKP"/>
</dbReference>
<dbReference type="AlphaFoldDB" id="A0A0K1E9T0"/>
<evidence type="ECO:0000256" key="2">
    <source>
        <dbReference type="ARBA" id="ARBA00022777"/>
    </source>
</evidence>
<protein>
    <recommendedName>
        <fullName evidence="4">GHMP kinase N-terminal domain-containing protein</fullName>
    </recommendedName>
</protein>
<dbReference type="SUPFAM" id="SSF55060">
    <property type="entry name" value="GHMP Kinase, C-terminal domain"/>
    <property type="match status" value="1"/>
</dbReference>
<dbReference type="OrthoDB" id="128417at2"/>
<evidence type="ECO:0000313" key="5">
    <source>
        <dbReference type="EMBL" id="AKT37343.1"/>
    </source>
</evidence>
<dbReference type="PANTHER" id="PTHR10457:SF29">
    <property type="entry name" value="LMBP PROTEIN"/>
    <property type="match status" value="1"/>
</dbReference>
<proteinExistence type="predicted"/>
<dbReference type="GO" id="GO:0006012">
    <property type="term" value="P:galactose metabolic process"/>
    <property type="evidence" value="ECO:0007669"/>
    <property type="project" value="TreeGrafter"/>
</dbReference>
<keyword evidence="1" id="KW-0547">Nucleotide-binding</keyword>
<evidence type="ECO:0000256" key="1">
    <source>
        <dbReference type="ARBA" id="ARBA00022741"/>
    </source>
</evidence>
<dbReference type="STRING" id="52.CMC5_014780"/>
<gene>
    <name evidence="5" type="ORF">CMC5_014780</name>
</gene>